<reference evidence="1 2" key="1">
    <citation type="journal article" date="2014" name="Am. J. Bot.">
        <title>Genome assembly and annotation for red clover (Trifolium pratense; Fabaceae).</title>
        <authorList>
            <person name="Istvanek J."/>
            <person name="Jaros M."/>
            <person name="Krenek A."/>
            <person name="Repkova J."/>
        </authorList>
    </citation>
    <scope>NUCLEOTIDE SEQUENCE [LARGE SCALE GENOMIC DNA]</scope>
    <source>
        <strain evidence="2">cv. Tatra</strain>
        <tissue evidence="1">Young leaves</tissue>
    </source>
</reference>
<dbReference type="Proteomes" id="UP000236291">
    <property type="component" value="Unassembled WGS sequence"/>
</dbReference>
<comment type="caution">
    <text evidence="1">The sequence shown here is derived from an EMBL/GenBank/DDBJ whole genome shotgun (WGS) entry which is preliminary data.</text>
</comment>
<accession>A0A2K3K3R1</accession>
<sequence>MSSHQVISKKFCPIWGNYFETSINQEACSLGRLFNVGKVTQDHIMASCIKTQ</sequence>
<evidence type="ECO:0000313" key="1">
    <source>
        <dbReference type="EMBL" id="PNX60933.1"/>
    </source>
</evidence>
<name>A0A2K3K3R1_TRIPR</name>
<reference evidence="1 2" key="2">
    <citation type="journal article" date="2017" name="Front. Plant Sci.">
        <title>Gene Classification and Mining of Molecular Markers Useful in Red Clover (Trifolium pratense) Breeding.</title>
        <authorList>
            <person name="Istvanek J."/>
            <person name="Dluhosova J."/>
            <person name="Dluhos P."/>
            <person name="Patkova L."/>
            <person name="Nedelnik J."/>
            <person name="Repkova J."/>
        </authorList>
    </citation>
    <scope>NUCLEOTIDE SEQUENCE [LARGE SCALE GENOMIC DNA]</scope>
    <source>
        <strain evidence="2">cv. Tatra</strain>
        <tissue evidence="1">Young leaves</tissue>
    </source>
</reference>
<proteinExistence type="predicted"/>
<organism evidence="1 2">
    <name type="scientific">Trifolium pratense</name>
    <name type="common">Red clover</name>
    <dbReference type="NCBI Taxonomy" id="57577"/>
    <lineage>
        <taxon>Eukaryota</taxon>
        <taxon>Viridiplantae</taxon>
        <taxon>Streptophyta</taxon>
        <taxon>Embryophyta</taxon>
        <taxon>Tracheophyta</taxon>
        <taxon>Spermatophyta</taxon>
        <taxon>Magnoliopsida</taxon>
        <taxon>eudicotyledons</taxon>
        <taxon>Gunneridae</taxon>
        <taxon>Pentapetalae</taxon>
        <taxon>rosids</taxon>
        <taxon>fabids</taxon>
        <taxon>Fabales</taxon>
        <taxon>Fabaceae</taxon>
        <taxon>Papilionoideae</taxon>
        <taxon>50 kb inversion clade</taxon>
        <taxon>NPAAA clade</taxon>
        <taxon>Hologalegina</taxon>
        <taxon>IRL clade</taxon>
        <taxon>Trifolieae</taxon>
        <taxon>Trifolium</taxon>
    </lineage>
</organism>
<dbReference type="AlphaFoldDB" id="A0A2K3K3R1"/>
<protein>
    <submittedName>
        <fullName evidence="1">Uncharacterized protein</fullName>
    </submittedName>
</protein>
<feature type="non-terminal residue" evidence="1">
    <location>
        <position position="52"/>
    </location>
</feature>
<evidence type="ECO:0000313" key="2">
    <source>
        <dbReference type="Proteomes" id="UP000236291"/>
    </source>
</evidence>
<dbReference type="EMBL" id="ASHM01139181">
    <property type="protein sequence ID" value="PNX60933.1"/>
    <property type="molecule type" value="Genomic_DNA"/>
</dbReference>
<gene>
    <name evidence="1" type="ORF">L195_g060421</name>
</gene>